<dbReference type="SUPFAM" id="SSF53335">
    <property type="entry name" value="S-adenosyl-L-methionine-dependent methyltransferases"/>
    <property type="match status" value="1"/>
</dbReference>
<sequence>MQEGQAEVVELERALRLISSSGQHYLDLLKRNASHQSRESSEEIAEAKELLLSQTHSFMQTVGGPFRMVFKHGENLAYTGAVRALLEMGVFNALPSDGSSMTAAELAKRLSVDKELLVRLMRIATALGPFHEAGPEEYQHTAFSKIYLQPELAGMLKILNDEHGPAYTHLHAHLSAHNWRNPTSATSNPYTHAHRTGGKDFWAHVSQFPARVRAFDDAMGAHTRASAWTVETYPFAGELSQFETDDETVLFVDIGGGKGHVTRHVRGLCKAVRGKMVFLDRKEVVEGVNAGEGEWAVEGRACDFFAGVPVKGALIYYLRRVLHDWPDEDCVKILKNVAAAMDKERSRLVICELVVPPVGAAAETCWTDITMMTFSGTERTEKQFEKLLAAAGMKLVKVYTAHGTNYGAIEAHLQ</sequence>
<name>K2RNK6_MACPH</name>
<reference evidence="7 8" key="1">
    <citation type="journal article" date="2012" name="BMC Genomics">
        <title>Tools to kill: Genome of one of the most destructive plant pathogenic fungi Macrophomina phaseolina.</title>
        <authorList>
            <person name="Islam M.S."/>
            <person name="Haque M.S."/>
            <person name="Islam M.M."/>
            <person name="Emdad E.M."/>
            <person name="Halim A."/>
            <person name="Hossen Q.M.M."/>
            <person name="Hossain M.Z."/>
            <person name="Ahmed B."/>
            <person name="Rahim S."/>
            <person name="Rahman M.S."/>
            <person name="Alam M.M."/>
            <person name="Hou S."/>
            <person name="Wan X."/>
            <person name="Saito J.A."/>
            <person name="Alam M."/>
        </authorList>
    </citation>
    <scope>NUCLEOTIDE SEQUENCE [LARGE SCALE GENOMIC DNA]</scope>
    <source>
        <strain evidence="7 8">MS6</strain>
    </source>
</reference>
<keyword evidence="3" id="KW-0949">S-adenosyl-L-methionine</keyword>
<dbReference type="PANTHER" id="PTHR43712">
    <property type="entry name" value="PUTATIVE (AFU_ORTHOLOGUE AFUA_4G14580)-RELATED"/>
    <property type="match status" value="1"/>
</dbReference>
<dbReference type="eggNOG" id="KOG3178">
    <property type="taxonomic scope" value="Eukaryota"/>
</dbReference>
<dbReference type="EMBL" id="AHHD01000467">
    <property type="protein sequence ID" value="EKG11794.1"/>
    <property type="molecule type" value="Genomic_DNA"/>
</dbReference>
<gene>
    <name evidence="7" type="ORF">MPH_11290</name>
</gene>
<comment type="caution">
    <text evidence="7">The sequence shown here is derived from an EMBL/GenBank/DDBJ whole genome shotgun (WGS) entry which is preliminary data.</text>
</comment>
<protein>
    <submittedName>
        <fullName evidence="7">O-methyltransferase family 2</fullName>
    </submittedName>
</protein>
<feature type="domain" description="O-methyltransferase C-terminal" evidence="5">
    <location>
        <begin position="249"/>
        <end position="393"/>
    </location>
</feature>
<organism evidence="7 8">
    <name type="scientific">Macrophomina phaseolina (strain MS6)</name>
    <name type="common">Charcoal rot fungus</name>
    <dbReference type="NCBI Taxonomy" id="1126212"/>
    <lineage>
        <taxon>Eukaryota</taxon>
        <taxon>Fungi</taxon>
        <taxon>Dikarya</taxon>
        <taxon>Ascomycota</taxon>
        <taxon>Pezizomycotina</taxon>
        <taxon>Dothideomycetes</taxon>
        <taxon>Dothideomycetes incertae sedis</taxon>
        <taxon>Botryosphaeriales</taxon>
        <taxon>Botryosphaeriaceae</taxon>
        <taxon>Macrophomina</taxon>
    </lineage>
</organism>
<dbReference type="InterPro" id="IPR012967">
    <property type="entry name" value="COMT_dimerisation"/>
</dbReference>
<feature type="active site" description="Proton acceptor" evidence="4">
    <location>
        <position position="323"/>
    </location>
</feature>
<dbReference type="SUPFAM" id="SSF46785">
    <property type="entry name" value="Winged helix' DNA-binding domain"/>
    <property type="match status" value="1"/>
</dbReference>
<dbReference type="GO" id="GO:0032259">
    <property type="term" value="P:methylation"/>
    <property type="evidence" value="ECO:0007669"/>
    <property type="project" value="UniProtKB-KW"/>
</dbReference>
<dbReference type="InterPro" id="IPR001077">
    <property type="entry name" value="COMT_C"/>
</dbReference>
<dbReference type="GO" id="GO:0046983">
    <property type="term" value="F:protein dimerization activity"/>
    <property type="evidence" value="ECO:0007669"/>
    <property type="project" value="InterPro"/>
</dbReference>
<dbReference type="Pfam" id="PF08100">
    <property type="entry name" value="Dimerisation"/>
    <property type="match status" value="1"/>
</dbReference>
<evidence type="ECO:0000259" key="6">
    <source>
        <dbReference type="Pfam" id="PF08100"/>
    </source>
</evidence>
<evidence type="ECO:0000313" key="8">
    <source>
        <dbReference type="Proteomes" id="UP000007129"/>
    </source>
</evidence>
<dbReference type="InterPro" id="IPR029063">
    <property type="entry name" value="SAM-dependent_MTases_sf"/>
</dbReference>
<evidence type="ECO:0000256" key="2">
    <source>
        <dbReference type="ARBA" id="ARBA00022679"/>
    </source>
</evidence>
<dbReference type="GO" id="GO:0008171">
    <property type="term" value="F:O-methyltransferase activity"/>
    <property type="evidence" value="ECO:0007669"/>
    <property type="project" value="InterPro"/>
</dbReference>
<dbReference type="Proteomes" id="UP000007129">
    <property type="component" value="Unassembled WGS sequence"/>
</dbReference>
<keyword evidence="2 7" id="KW-0808">Transferase</keyword>
<dbReference type="Pfam" id="PF00891">
    <property type="entry name" value="Methyltransf_2"/>
    <property type="match status" value="1"/>
</dbReference>
<dbReference type="HOGENOM" id="CLU_005533_5_2_1"/>
<dbReference type="PIRSF" id="PIRSF005739">
    <property type="entry name" value="O-mtase"/>
    <property type="match status" value="1"/>
</dbReference>
<evidence type="ECO:0000259" key="5">
    <source>
        <dbReference type="Pfam" id="PF00891"/>
    </source>
</evidence>
<dbReference type="InterPro" id="IPR016461">
    <property type="entry name" value="COMT-like"/>
</dbReference>
<dbReference type="AlphaFoldDB" id="K2RNK6"/>
<dbReference type="InterPro" id="IPR036388">
    <property type="entry name" value="WH-like_DNA-bd_sf"/>
</dbReference>
<dbReference type="Gene3D" id="3.40.50.150">
    <property type="entry name" value="Vaccinia Virus protein VP39"/>
    <property type="match status" value="1"/>
</dbReference>
<evidence type="ECO:0000256" key="3">
    <source>
        <dbReference type="ARBA" id="ARBA00022691"/>
    </source>
</evidence>
<dbReference type="VEuPathDB" id="FungiDB:MPH_11290"/>
<keyword evidence="1 7" id="KW-0489">Methyltransferase</keyword>
<dbReference type="Gene3D" id="1.10.10.10">
    <property type="entry name" value="Winged helix-like DNA-binding domain superfamily/Winged helix DNA-binding domain"/>
    <property type="match status" value="1"/>
</dbReference>
<dbReference type="InterPro" id="IPR036390">
    <property type="entry name" value="WH_DNA-bd_sf"/>
</dbReference>
<evidence type="ECO:0000313" key="7">
    <source>
        <dbReference type="EMBL" id="EKG11794.1"/>
    </source>
</evidence>
<evidence type="ECO:0000256" key="1">
    <source>
        <dbReference type="ARBA" id="ARBA00022603"/>
    </source>
</evidence>
<dbReference type="PROSITE" id="PS51683">
    <property type="entry name" value="SAM_OMT_II"/>
    <property type="match status" value="1"/>
</dbReference>
<proteinExistence type="predicted"/>
<accession>K2RNK6</accession>
<dbReference type="InParanoid" id="K2RNK6"/>
<dbReference type="OrthoDB" id="3340390at2759"/>
<evidence type="ECO:0000256" key="4">
    <source>
        <dbReference type="PIRSR" id="PIRSR005739-1"/>
    </source>
</evidence>
<dbReference type="PANTHER" id="PTHR43712:SF1">
    <property type="entry name" value="HYPOTHETICAL O-METHYLTRANSFERASE (EUROFUNG)-RELATED"/>
    <property type="match status" value="1"/>
</dbReference>
<feature type="domain" description="O-methyltransferase dimerisation" evidence="6">
    <location>
        <begin position="79"/>
        <end position="149"/>
    </location>
</feature>